<keyword evidence="4" id="KW-1185">Reference proteome</keyword>
<evidence type="ECO:0000313" key="3">
    <source>
        <dbReference type="EMBL" id="TFK06710.1"/>
    </source>
</evidence>
<keyword evidence="2" id="KW-0472">Membrane</keyword>
<dbReference type="OrthoDB" id="9835793at2759"/>
<evidence type="ECO:0000256" key="2">
    <source>
        <dbReference type="SAM" id="Phobius"/>
    </source>
</evidence>
<reference evidence="3 4" key="2">
    <citation type="submission" date="2019-04" db="EMBL/GenBank/DDBJ databases">
        <title>The genome sequence of big-headed turtle.</title>
        <authorList>
            <person name="Gong S."/>
        </authorList>
    </citation>
    <scope>NUCLEOTIDE SEQUENCE [LARGE SCALE GENOMIC DNA]</scope>
    <source>
        <strain evidence="3">DO16091913</strain>
        <tissue evidence="3">Muscle</tissue>
    </source>
</reference>
<feature type="transmembrane region" description="Helical" evidence="2">
    <location>
        <begin position="15"/>
        <end position="38"/>
    </location>
</feature>
<keyword evidence="2" id="KW-0812">Transmembrane</keyword>
<sequence>MDGKGEDDFFQKVPLWAIVAAGLGLLLLLTVLTLIFLCKHRKKQSSSKDGDPPHTIYEEVEDSRPRRNANGNAQSRIVGNTIYAEINCNPQVADCTVYAAVQRHIQGGWFSCRFKKPLRDPGILKCSIHLHLILGICIPSFRSPSLQDTTFLSLKAFSLWSKLLADGQTSTCADEHSFDLRRLDVRDLGFFLLALRVEISQ</sequence>
<gene>
    <name evidence="3" type="ORF">DR999_PMT10611</name>
</gene>
<dbReference type="EMBL" id="QXTE01000095">
    <property type="protein sequence ID" value="TFK06710.1"/>
    <property type="molecule type" value="Genomic_DNA"/>
</dbReference>
<dbReference type="AlphaFoldDB" id="A0A4D9EK90"/>
<protein>
    <submittedName>
        <fullName evidence="3">Sorting nexin-29</fullName>
    </submittedName>
</protein>
<dbReference type="STRING" id="55544.A0A4D9EK90"/>
<organism evidence="3 4">
    <name type="scientific">Platysternon megacephalum</name>
    <name type="common">big-headed turtle</name>
    <dbReference type="NCBI Taxonomy" id="55544"/>
    <lineage>
        <taxon>Eukaryota</taxon>
        <taxon>Metazoa</taxon>
        <taxon>Chordata</taxon>
        <taxon>Craniata</taxon>
        <taxon>Vertebrata</taxon>
        <taxon>Euteleostomi</taxon>
        <taxon>Archelosauria</taxon>
        <taxon>Testudinata</taxon>
        <taxon>Testudines</taxon>
        <taxon>Cryptodira</taxon>
        <taxon>Durocryptodira</taxon>
        <taxon>Testudinoidea</taxon>
        <taxon>Platysternidae</taxon>
        <taxon>Platysternon</taxon>
    </lineage>
</organism>
<comment type="caution">
    <text evidence="3">The sequence shown here is derived from an EMBL/GenBank/DDBJ whole genome shotgun (WGS) entry which is preliminary data.</text>
</comment>
<name>A0A4D9EK90_9SAUR</name>
<evidence type="ECO:0000313" key="4">
    <source>
        <dbReference type="Proteomes" id="UP000297703"/>
    </source>
</evidence>
<proteinExistence type="predicted"/>
<evidence type="ECO:0000256" key="1">
    <source>
        <dbReference type="SAM" id="MobiDB-lite"/>
    </source>
</evidence>
<dbReference type="Proteomes" id="UP000297703">
    <property type="component" value="Unassembled WGS sequence"/>
</dbReference>
<feature type="region of interest" description="Disordered" evidence="1">
    <location>
        <begin position="44"/>
        <end position="72"/>
    </location>
</feature>
<reference evidence="3 4" key="1">
    <citation type="submission" date="2019-04" db="EMBL/GenBank/DDBJ databases">
        <title>Draft genome of the big-headed turtle Platysternon megacephalum.</title>
        <authorList>
            <person name="Gong S."/>
        </authorList>
    </citation>
    <scope>NUCLEOTIDE SEQUENCE [LARGE SCALE GENOMIC DNA]</scope>
    <source>
        <strain evidence="3">DO16091913</strain>
        <tissue evidence="3">Muscle</tissue>
    </source>
</reference>
<accession>A0A4D9EK90</accession>
<keyword evidence="2" id="KW-1133">Transmembrane helix</keyword>